<evidence type="ECO:0000313" key="2">
    <source>
        <dbReference type="EMBL" id="RQH43522.1"/>
    </source>
</evidence>
<reference evidence="2 3" key="1">
    <citation type="journal article" date="2018" name="ACS Chem. Biol.">
        <title>Ketoreductase domain dysfunction expands chemodiversity: malyngamide biosynthesis in the cyanobacterium Okeania hirsuta.</title>
        <authorList>
            <person name="Moss N.A."/>
            <person name="Leao T."/>
            <person name="Rankin M."/>
            <person name="McCullough T.M."/>
            <person name="Qu P."/>
            <person name="Korobeynikov A."/>
            <person name="Smith J.L."/>
            <person name="Gerwick L."/>
            <person name="Gerwick W.H."/>
        </authorList>
    </citation>
    <scope>NUCLEOTIDE SEQUENCE [LARGE SCALE GENOMIC DNA]</scope>
    <source>
        <strain evidence="2 3">PAB10Feb10-1</strain>
    </source>
</reference>
<dbReference type="OrthoDB" id="9957715at2"/>
<proteinExistence type="predicted"/>
<comment type="caution">
    <text evidence="2">The sequence shown here is derived from an EMBL/GenBank/DDBJ whole genome shotgun (WGS) entry which is preliminary data.</text>
</comment>
<protein>
    <submittedName>
        <fullName evidence="2">Uncharacterized protein</fullName>
    </submittedName>
</protein>
<evidence type="ECO:0000313" key="3">
    <source>
        <dbReference type="Proteomes" id="UP000269154"/>
    </source>
</evidence>
<gene>
    <name evidence="2" type="ORF">D5R40_12705</name>
</gene>
<evidence type="ECO:0000256" key="1">
    <source>
        <dbReference type="SAM" id="MobiDB-lite"/>
    </source>
</evidence>
<accession>A0A3N6PDD2</accession>
<sequence length="83" mass="9297">MPTWSVGHTYHKLRHFLVRANWSVDAVNQLCLQVMWECRQTKPSGLFALIIDDSGHRKSAPPAPRFPRRKDGARSGNLTAGVG</sequence>
<name>A0A3N6PDD2_9CYAN</name>
<keyword evidence="3" id="KW-1185">Reference proteome</keyword>
<dbReference type="EMBL" id="RCBY01000060">
    <property type="protein sequence ID" value="RQH43522.1"/>
    <property type="molecule type" value="Genomic_DNA"/>
</dbReference>
<dbReference type="AlphaFoldDB" id="A0A3N6PDD2"/>
<dbReference type="Proteomes" id="UP000269154">
    <property type="component" value="Unassembled WGS sequence"/>
</dbReference>
<organism evidence="2 3">
    <name type="scientific">Okeania hirsuta</name>
    <dbReference type="NCBI Taxonomy" id="1458930"/>
    <lineage>
        <taxon>Bacteria</taxon>
        <taxon>Bacillati</taxon>
        <taxon>Cyanobacteriota</taxon>
        <taxon>Cyanophyceae</taxon>
        <taxon>Oscillatoriophycideae</taxon>
        <taxon>Oscillatoriales</taxon>
        <taxon>Microcoleaceae</taxon>
        <taxon>Okeania</taxon>
    </lineage>
</organism>
<feature type="region of interest" description="Disordered" evidence="1">
    <location>
        <begin position="54"/>
        <end position="83"/>
    </location>
</feature>